<comment type="caution">
    <text evidence="1">The sequence shown here is derived from an EMBL/GenBank/DDBJ whole genome shotgun (WGS) entry which is preliminary data.</text>
</comment>
<sequence>MEFARFLFYAKRYRITKNVLWFSIKMIKKANDKITLQINVRKSIDYFGGKRYNV</sequence>
<keyword evidence="2" id="KW-1185">Reference proteome</keyword>
<protein>
    <submittedName>
        <fullName evidence="1">Uncharacterized protein</fullName>
    </submittedName>
</protein>
<reference evidence="1 2" key="1">
    <citation type="submission" date="2011-08" db="EMBL/GenBank/DDBJ databases">
        <authorList>
            <person name="Weinstock G."/>
            <person name="Sodergren E."/>
            <person name="Clifton S."/>
            <person name="Fulton L."/>
            <person name="Fulton B."/>
            <person name="Courtney L."/>
            <person name="Fronick C."/>
            <person name="Harrison M."/>
            <person name="Strong C."/>
            <person name="Farmer C."/>
            <person name="Delahaunty K."/>
            <person name="Markovic C."/>
            <person name="Hall O."/>
            <person name="Minx P."/>
            <person name="Tomlinson C."/>
            <person name="Mitreva M."/>
            <person name="Hou S."/>
            <person name="Chen J."/>
            <person name="Wollam A."/>
            <person name="Pepin K.H."/>
            <person name="Johnson M."/>
            <person name="Bhonagiri V."/>
            <person name="Zhang X."/>
            <person name="Suruliraj S."/>
            <person name="Warren W."/>
            <person name="Chinwalla A."/>
            <person name="Mardis E.R."/>
            <person name="Wilson R.K."/>
        </authorList>
    </citation>
    <scope>NUCLEOTIDE SEQUENCE [LARGE SCALE GENOMIC DNA]</scope>
    <source>
        <strain evidence="1 2">ATCC 33091</strain>
    </source>
</reference>
<gene>
    <name evidence="1" type="ORF">HMPREF0557_02673</name>
</gene>
<proteinExistence type="predicted"/>
<dbReference type="AlphaFoldDB" id="A0AB72Z4R9"/>
<dbReference type="EMBL" id="AGCN01000042">
    <property type="protein sequence ID" value="EHN60074.1"/>
    <property type="molecule type" value="Genomic_DNA"/>
</dbReference>
<organism evidence="1 2">
    <name type="scientific">Listeria innocua ATCC 33091</name>
    <dbReference type="NCBI Taxonomy" id="1002366"/>
    <lineage>
        <taxon>Bacteria</taxon>
        <taxon>Bacillati</taxon>
        <taxon>Bacillota</taxon>
        <taxon>Bacilli</taxon>
        <taxon>Bacillales</taxon>
        <taxon>Listeriaceae</taxon>
        <taxon>Listeria</taxon>
    </lineage>
</organism>
<accession>A0AB72Z4R9</accession>
<evidence type="ECO:0000313" key="1">
    <source>
        <dbReference type="EMBL" id="EHN60074.1"/>
    </source>
</evidence>
<name>A0AB72Z4R9_LISIO</name>
<dbReference type="Proteomes" id="UP000003597">
    <property type="component" value="Unassembled WGS sequence"/>
</dbReference>
<evidence type="ECO:0000313" key="2">
    <source>
        <dbReference type="Proteomes" id="UP000003597"/>
    </source>
</evidence>